<evidence type="ECO:0000256" key="1">
    <source>
        <dbReference type="ARBA" id="ARBA00001933"/>
    </source>
</evidence>
<dbReference type="PANTHER" id="PTHR42743:SF11">
    <property type="entry name" value="AMINODEOXYCHORISMATE LYASE"/>
    <property type="match status" value="1"/>
</dbReference>
<comment type="function">
    <text evidence="2">Acts on leucine, isoleucine and valine.</text>
</comment>
<evidence type="ECO:0000256" key="5">
    <source>
        <dbReference type="ARBA" id="ARBA00005072"/>
    </source>
</evidence>
<comment type="similarity">
    <text evidence="6 16">Belongs to the class-IV pyridoxal-phosphate-dependent aminotransferase family.</text>
</comment>
<evidence type="ECO:0000256" key="12">
    <source>
        <dbReference type="ARBA" id="ARBA00023304"/>
    </source>
</evidence>
<dbReference type="SUPFAM" id="SSF56752">
    <property type="entry name" value="D-aminoacid aminotransferase-like PLP-dependent enzymes"/>
    <property type="match status" value="1"/>
</dbReference>
<dbReference type="Gene3D" id="3.20.10.10">
    <property type="entry name" value="D-amino Acid Aminotransferase, subunit A, domain 2"/>
    <property type="match status" value="1"/>
</dbReference>
<dbReference type="InterPro" id="IPR050571">
    <property type="entry name" value="Class-IV_PLP-Dep_Aminotrnsfr"/>
</dbReference>
<evidence type="ECO:0000256" key="14">
    <source>
        <dbReference type="ARBA" id="ARBA00048798"/>
    </source>
</evidence>
<evidence type="ECO:0000256" key="16">
    <source>
        <dbReference type="RuleBase" id="RU004106"/>
    </source>
</evidence>
<dbReference type="Pfam" id="PF01063">
    <property type="entry name" value="Aminotran_4"/>
    <property type="match status" value="1"/>
</dbReference>
<dbReference type="InterPro" id="IPR043132">
    <property type="entry name" value="BCAT-like_C"/>
</dbReference>
<name>W2UZR5_9RICK</name>
<comment type="pathway">
    <text evidence="3">Amino-acid biosynthesis; L-isoleucine biosynthesis; L-isoleucine from 2-oxobutanoate: step 4/4.</text>
</comment>
<accession>W2UZR5</accession>
<comment type="pathway">
    <text evidence="5">Amino-acid biosynthesis; L-leucine biosynthesis; L-leucine from 3-methyl-2-oxobutanoate: step 4/4.</text>
</comment>
<dbReference type="EMBL" id="AXCJ01000001">
    <property type="protein sequence ID" value="ETO91661.1"/>
    <property type="molecule type" value="Genomic_DNA"/>
</dbReference>
<dbReference type="InterPro" id="IPR036038">
    <property type="entry name" value="Aminotransferase-like"/>
</dbReference>
<dbReference type="AlphaFoldDB" id="W2UZR5"/>
<keyword evidence="9 18" id="KW-0808">Transferase</keyword>
<evidence type="ECO:0000256" key="4">
    <source>
        <dbReference type="ARBA" id="ARBA00004931"/>
    </source>
</evidence>
<evidence type="ECO:0000256" key="17">
    <source>
        <dbReference type="RuleBase" id="RU004516"/>
    </source>
</evidence>
<keyword evidence="9 18" id="KW-0032">Aminotransferase</keyword>
<dbReference type="InterPro" id="IPR018300">
    <property type="entry name" value="Aminotrans_IV_CS"/>
</dbReference>
<comment type="caution">
    <text evidence="18">The sequence shown here is derived from an EMBL/GenBank/DDBJ whole genome shotgun (WGS) entry which is preliminary data.</text>
</comment>
<comment type="cofactor">
    <cofactor evidence="1 17">
        <name>pyridoxal 5'-phosphate</name>
        <dbReference type="ChEBI" id="CHEBI:597326"/>
    </cofactor>
</comment>
<sequence>MICYHENQFLEDYDAKASIYDKGFNFGYGVYEVILVHNGILVNIFKHIDRIYESAKFIDIIHLPDKSELMDYISRVVHLNRLRFGSIYIQITYGRAEYRNYNAITNQPSITITAQPEQPIGSNKITAMFYQDMRHGYRNIKSISLLPNVLLKKRAQKNGFDEIIMYDKHSNYVTECTSSNLFVVNHDQTVITPPDNGNIVPGITRNTVIDLFRQNNISVVEREITTQEVNDAIELFTTASITKISSIVKIGDIVKQSGSITDTACKLYGSFLENYDSQQA</sequence>
<dbReference type="FunFam" id="3.20.10.10:FF:000002">
    <property type="entry name" value="D-alanine aminotransferase"/>
    <property type="match status" value="1"/>
</dbReference>
<organism evidence="18 19">
    <name type="scientific">Candidatus Xenolissoclinum pacificiensis L6</name>
    <dbReference type="NCBI Taxonomy" id="1401685"/>
    <lineage>
        <taxon>Bacteria</taxon>
        <taxon>Pseudomonadati</taxon>
        <taxon>Pseudomonadota</taxon>
        <taxon>Alphaproteobacteria</taxon>
        <taxon>Rickettsiales</taxon>
        <taxon>Anaplasmataceae</taxon>
        <taxon>Candidatus Xenolissoclinum</taxon>
    </lineage>
</organism>
<dbReference type="InterPro" id="IPR043131">
    <property type="entry name" value="BCAT-like_N"/>
</dbReference>
<gene>
    <name evidence="18" type="ORF">P857_831</name>
</gene>
<comment type="catalytic activity">
    <reaction evidence="13">
        <text>L-valine + 2-oxoglutarate = 3-methyl-2-oxobutanoate + L-glutamate</text>
        <dbReference type="Rhea" id="RHEA:24813"/>
        <dbReference type="ChEBI" id="CHEBI:11851"/>
        <dbReference type="ChEBI" id="CHEBI:16810"/>
        <dbReference type="ChEBI" id="CHEBI:29985"/>
        <dbReference type="ChEBI" id="CHEBI:57762"/>
        <dbReference type="EC" id="2.6.1.42"/>
    </reaction>
</comment>
<evidence type="ECO:0000256" key="2">
    <source>
        <dbReference type="ARBA" id="ARBA00003109"/>
    </source>
</evidence>
<dbReference type="EC" id="2.6.1.42" evidence="7"/>
<dbReference type="GO" id="GO:0004084">
    <property type="term" value="F:branched-chain-amino-acid transaminase activity"/>
    <property type="evidence" value="ECO:0007669"/>
    <property type="project" value="UniProtKB-EC"/>
</dbReference>
<evidence type="ECO:0000256" key="9">
    <source>
        <dbReference type="ARBA" id="ARBA00022576"/>
    </source>
</evidence>
<keyword evidence="12" id="KW-0100">Branched-chain amino acid biosynthesis</keyword>
<dbReference type="GO" id="GO:0005829">
    <property type="term" value="C:cytosol"/>
    <property type="evidence" value="ECO:0007669"/>
    <property type="project" value="TreeGrafter"/>
</dbReference>
<dbReference type="GO" id="GO:0008652">
    <property type="term" value="P:amino acid biosynthetic process"/>
    <property type="evidence" value="ECO:0007669"/>
    <property type="project" value="UniProtKB-KW"/>
</dbReference>
<dbReference type="Proteomes" id="UP000018951">
    <property type="component" value="Unassembled WGS sequence"/>
</dbReference>
<comment type="catalytic activity">
    <reaction evidence="14">
        <text>L-isoleucine + 2-oxoglutarate = (S)-3-methyl-2-oxopentanoate + L-glutamate</text>
        <dbReference type="Rhea" id="RHEA:24801"/>
        <dbReference type="ChEBI" id="CHEBI:16810"/>
        <dbReference type="ChEBI" id="CHEBI:29985"/>
        <dbReference type="ChEBI" id="CHEBI:35146"/>
        <dbReference type="ChEBI" id="CHEBI:58045"/>
        <dbReference type="EC" id="2.6.1.42"/>
    </reaction>
</comment>
<evidence type="ECO:0000256" key="13">
    <source>
        <dbReference type="ARBA" id="ARBA00048212"/>
    </source>
</evidence>
<keyword evidence="11 17" id="KW-0663">Pyridoxal phosphate</keyword>
<dbReference type="GO" id="GO:0009082">
    <property type="term" value="P:branched-chain amino acid biosynthetic process"/>
    <property type="evidence" value="ECO:0007669"/>
    <property type="project" value="UniProtKB-KW"/>
</dbReference>
<comment type="pathway">
    <text evidence="4">Amino-acid biosynthesis; L-valine biosynthesis; L-valine from pyruvate: step 4/4.</text>
</comment>
<dbReference type="PANTHER" id="PTHR42743">
    <property type="entry name" value="AMINO-ACID AMINOTRANSFERASE"/>
    <property type="match status" value="1"/>
</dbReference>
<dbReference type="Gene3D" id="3.30.470.10">
    <property type="match status" value="1"/>
</dbReference>
<proteinExistence type="inferred from homology"/>
<dbReference type="PROSITE" id="PS00770">
    <property type="entry name" value="AA_TRANSFER_CLASS_4"/>
    <property type="match status" value="1"/>
</dbReference>
<evidence type="ECO:0000256" key="11">
    <source>
        <dbReference type="ARBA" id="ARBA00022898"/>
    </source>
</evidence>
<comment type="catalytic activity">
    <reaction evidence="15">
        <text>L-leucine + 2-oxoglutarate = 4-methyl-2-oxopentanoate + L-glutamate</text>
        <dbReference type="Rhea" id="RHEA:18321"/>
        <dbReference type="ChEBI" id="CHEBI:16810"/>
        <dbReference type="ChEBI" id="CHEBI:17865"/>
        <dbReference type="ChEBI" id="CHEBI:29985"/>
        <dbReference type="ChEBI" id="CHEBI:57427"/>
        <dbReference type="EC" id="2.6.1.42"/>
    </reaction>
</comment>
<reference evidence="18 19" key="1">
    <citation type="journal article" date="2013" name="PLoS ONE">
        <title>Bacterial endosymbiosis in a chordate host: long-term co-evolution and conservation of secondary metabolism.</title>
        <authorList>
            <person name="Kwan J.C."/>
            <person name="Schmidt E.W."/>
        </authorList>
    </citation>
    <scope>NUCLEOTIDE SEQUENCE [LARGE SCALE GENOMIC DNA]</scope>
    <source>
        <strain evidence="19">L6</strain>
    </source>
</reference>
<evidence type="ECO:0000256" key="15">
    <source>
        <dbReference type="ARBA" id="ARBA00049229"/>
    </source>
</evidence>
<evidence type="ECO:0000256" key="6">
    <source>
        <dbReference type="ARBA" id="ARBA00009320"/>
    </source>
</evidence>
<keyword evidence="19" id="KW-1185">Reference proteome</keyword>
<keyword evidence="10" id="KW-0028">Amino-acid biosynthesis</keyword>
<evidence type="ECO:0000256" key="8">
    <source>
        <dbReference type="ARBA" id="ARBA00014472"/>
    </source>
</evidence>
<evidence type="ECO:0000313" key="19">
    <source>
        <dbReference type="Proteomes" id="UP000018951"/>
    </source>
</evidence>
<dbReference type="STRING" id="1401685.P857_831"/>
<evidence type="ECO:0000313" key="18">
    <source>
        <dbReference type="EMBL" id="ETO91661.1"/>
    </source>
</evidence>
<evidence type="ECO:0000256" key="10">
    <source>
        <dbReference type="ARBA" id="ARBA00022605"/>
    </source>
</evidence>
<dbReference type="InterPro" id="IPR001544">
    <property type="entry name" value="Aminotrans_IV"/>
</dbReference>
<protein>
    <recommendedName>
        <fullName evidence="8">Probable branched-chain-amino-acid aminotransferase</fullName>
        <ecNumber evidence="7">2.6.1.42</ecNumber>
    </recommendedName>
</protein>
<evidence type="ECO:0000256" key="3">
    <source>
        <dbReference type="ARBA" id="ARBA00004824"/>
    </source>
</evidence>
<evidence type="ECO:0000256" key="7">
    <source>
        <dbReference type="ARBA" id="ARBA00013053"/>
    </source>
</evidence>